<proteinExistence type="predicted"/>
<sequence>MTTPGESPAQKAARQRRERREAKIRDGGSARLDKITNLSGRTPQSAREEGSPSPSPQPAISPSPSPLPQNRPPPAAQPDPQAAQDIQAQQEAFRAMLRQVAPDQGQDQPANEVEDPTMKMLASLMGSLPGDPSGAPPSGPGAGGPPGEGMAGLSPATIASALGLPPFLANMVGSAMQAPNEAEQKKLRTWKILHVLFAVSVAVYLLFVITTSVATFGSPPPKPATAQNPFAIFVTGELLLTGARVLLGGKQGVAMVFKLAKDVVRDASLVLFALGLATWYYREWQDPGYDNYEKQAIFYD</sequence>
<dbReference type="AlphaFoldDB" id="A0A9W9LHR3"/>
<feature type="region of interest" description="Disordered" evidence="4">
    <location>
        <begin position="123"/>
        <end position="154"/>
    </location>
</feature>
<feature type="compositionally biased region" description="Pro residues" evidence="4">
    <location>
        <begin position="53"/>
        <end position="77"/>
    </location>
</feature>
<evidence type="ECO:0008006" key="8">
    <source>
        <dbReference type="Google" id="ProtNLM"/>
    </source>
</evidence>
<evidence type="ECO:0000256" key="2">
    <source>
        <dbReference type="ARBA" id="ARBA00022989"/>
    </source>
</evidence>
<comment type="caution">
    <text evidence="6">The sequence shown here is derived from an EMBL/GenBank/DDBJ whole genome shotgun (WGS) entry which is preliminary data.</text>
</comment>
<protein>
    <recommendedName>
        <fullName evidence="8">GET complex, subunit GET2</fullName>
    </recommendedName>
</protein>
<name>A0A9W9LHR3_9EURO</name>
<evidence type="ECO:0000256" key="4">
    <source>
        <dbReference type="SAM" id="MobiDB-lite"/>
    </source>
</evidence>
<dbReference type="Pfam" id="PF08690">
    <property type="entry name" value="GET2"/>
    <property type="match status" value="1"/>
</dbReference>
<dbReference type="InterPro" id="IPR028143">
    <property type="entry name" value="Get2/sif1"/>
</dbReference>
<reference evidence="6" key="1">
    <citation type="submission" date="2022-11" db="EMBL/GenBank/DDBJ databases">
        <authorList>
            <person name="Petersen C."/>
        </authorList>
    </citation>
    <scope>NUCLEOTIDE SEQUENCE</scope>
    <source>
        <strain evidence="6">IBT 21917</strain>
    </source>
</reference>
<evidence type="ECO:0000256" key="5">
    <source>
        <dbReference type="SAM" id="Phobius"/>
    </source>
</evidence>
<evidence type="ECO:0000313" key="6">
    <source>
        <dbReference type="EMBL" id="KAJ5156629.1"/>
    </source>
</evidence>
<evidence type="ECO:0000256" key="1">
    <source>
        <dbReference type="ARBA" id="ARBA00022692"/>
    </source>
</evidence>
<feature type="compositionally biased region" description="Basic and acidic residues" evidence="4">
    <location>
        <begin position="18"/>
        <end position="34"/>
    </location>
</feature>
<feature type="compositionally biased region" description="Gly residues" evidence="4">
    <location>
        <begin position="140"/>
        <end position="150"/>
    </location>
</feature>
<organism evidence="6 7">
    <name type="scientific">Penicillium capsulatum</name>
    <dbReference type="NCBI Taxonomy" id="69766"/>
    <lineage>
        <taxon>Eukaryota</taxon>
        <taxon>Fungi</taxon>
        <taxon>Dikarya</taxon>
        <taxon>Ascomycota</taxon>
        <taxon>Pezizomycotina</taxon>
        <taxon>Eurotiomycetes</taxon>
        <taxon>Eurotiomycetidae</taxon>
        <taxon>Eurotiales</taxon>
        <taxon>Aspergillaceae</taxon>
        <taxon>Penicillium</taxon>
    </lineage>
</organism>
<dbReference type="Proteomes" id="UP001146351">
    <property type="component" value="Unassembled WGS sequence"/>
</dbReference>
<feature type="transmembrane region" description="Helical" evidence="5">
    <location>
        <begin position="195"/>
        <end position="217"/>
    </location>
</feature>
<keyword evidence="3 5" id="KW-0472">Membrane</keyword>
<dbReference type="EMBL" id="JAPQKO010000006">
    <property type="protein sequence ID" value="KAJ5156629.1"/>
    <property type="molecule type" value="Genomic_DNA"/>
</dbReference>
<feature type="compositionally biased region" description="Polar residues" evidence="4">
    <location>
        <begin position="36"/>
        <end position="45"/>
    </location>
</feature>
<keyword evidence="2 5" id="KW-1133">Transmembrane helix</keyword>
<dbReference type="GO" id="GO:0006890">
    <property type="term" value="P:retrograde vesicle-mediated transport, Golgi to endoplasmic reticulum"/>
    <property type="evidence" value="ECO:0007669"/>
    <property type="project" value="TreeGrafter"/>
</dbReference>
<keyword evidence="7" id="KW-1185">Reference proteome</keyword>
<accession>A0A9W9LHR3</accession>
<dbReference type="OrthoDB" id="5393181at2759"/>
<dbReference type="PANTHER" id="PTHR28263:SF1">
    <property type="entry name" value="GOLGI TO ER TRAFFIC PROTEIN 2"/>
    <property type="match status" value="1"/>
</dbReference>
<feature type="region of interest" description="Disordered" evidence="4">
    <location>
        <begin position="1"/>
        <end position="86"/>
    </location>
</feature>
<keyword evidence="1 5" id="KW-0812">Transmembrane</keyword>
<feature type="transmembrane region" description="Helical" evidence="5">
    <location>
        <begin position="229"/>
        <end position="247"/>
    </location>
</feature>
<evidence type="ECO:0000313" key="7">
    <source>
        <dbReference type="Proteomes" id="UP001146351"/>
    </source>
</evidence>
<dbReference type="PANTHER" id="PTHR28263">
    <property type="entry name" value="GOLGI TO ER TRAFFIC PROTEIN 2"/>
    <property type="match status" value="1"/>
</dbReference>
<evidence type="ECO:0000256" key="3">
    <source>
        <dbReference type="ARBA" id="ARBA00023136"/>
    </source>
</evidence>
<gene>
    <name evidence="6" type="ORF">N7492_009432</name>
</gene>
<reference evidence="6" key="2">
    <citation type="journal article" date="2023" name="IMA Fungus">
        <title>Comparative genomic study of the Penicillium genus elucidates a diverse pangenome and 15 lateral gene transfer events.</title>
        <authorList>
            <person name="Petersen C."/>
            <person name="Sorensen T."/>
            <person name="Nielsen M.R."/>
            <person name="Sondergaard T.E."/>
            <person name="Sorensen J.L."/>
            <person name="Fitzpatrick D.A."/>
            <person name="Frisvad J.C."/>
            <person name="Nielsen K.L."/>
        </authorList>
    </citation>
    <scope>NUCLEOTIDE SEQUENCE</scope>
    <source>
        <strain evidence="6">IBT 21917</strain>
    </source>
</reference>